<name>A0AAP9SEB5_CLOIN</name>
<dbReference type="RefSeq" id="WP_002607832.1">
    <property type="nucleotide sequence ID" value="NZ_BAAACC010000039.1"/>
</dbReference>
<dbReference type="GeneID" id="61924744"/>
<dbReference type="EMBL" id="CP048838">
    <property type="protein sequence ID" value="QJA01708.1"/>
    <property type="molecule type" value="Genomic_DNA"/>
</dbReference>
<sequence length="243" mass="27268">MTQKNNEYKSIMDHVEIPEDVWNQTLERMQSAGQPHGILLWKKAAVLCVLLVICGISMFTAVQLKKDSGPVFISALQEDSEFSYVELEEGVLTFDKTEKISNLQVQTGSIEGKRTPISWHTLEELLSTKVGISPLPRGFTKAKEEAVQAKEKDGKAELFAELSYEKEQAFIRLQVEQGTGAIVERQNSQLNGIGLYTAMQKSGVTDRSRQYLAQYSKHGVIYTLQSSGISQKEFITILYNLTK</sequence>
<keyword evidence="1" id="KW-1133">Transmembrane helix</keyword>
<keyword evidence="1" id="KW-0472">Membrane</keyword>
<protein>
    <recommendedName>
        <fullName evidence="4">DUF4367 domain-containing protein</fullName>
    </recommendedName>
</protein>
<accession>A0AAP9SEB5</accession>
<evidence type="ECO:0000313" key="3">
    <source>
        <dbReference type="Proteomes" id="UP000503330"/>
    </source>
</evidence>
<gene>
    <name evidence="2" type="ORF">G4D54_04365</name>
</gene>
<keyword evidence="1" id="KW-0812">Transmembrane</keyword>
<evidence type="ECO:0000256" key="1">
    <source>
        <dbReference type="SAM" id="Phobius"/>
    </source>
</evidence>
<dbReference type="AlphaFoldDB" id="A0AAP9SEB5"/>
<evidence type="ECO:0008006" key="4">
    <source>
        <dbReference type="Google" id="ProtNLM"/>
    </source>
</evidence>
<evidence type="ECO:0000313" key="2">
    <source>
        <dbReference type="EMBL" id="QJA01708.1"/>
    </source>
</evidence>
<feature type="transmembrane region" description="Helical" evidence="1">
    <location>
        <begin position="44"/>
        <end position="64"/>
    </location>
</feature>
<dbReference type="Proteomes" id="UP000503330">
    <property type="component" value="Chromosome"/>
</dbReference>
<reference evidence="2 3" key="1">
    <citation type="submission" date="2020-02" db="EMBL/GenBank/DDBJ databases">
        <authorList>
            <person name="Kociolek L.K."/>
            <person name="Ozer E.A."/>
        </authorList>
    </citation>
    <scope>NUCLEOTIDE SEQUENCE [LARGE SCALE GENOMIC DNA]</scope>
    <source>
        <strain evidence="2 3">ATCC 14501</strain>
    </source>
</reference>
<proteinExistence type="predicted"/>
<organism evidence="2 3">
    <name type="scientific">Clostridium innocuum</name>
    <dbReference type="NCBI Taxonomy" id="1522"/>
    <lineage>
        <taxon>Bacteria</taxon>
        <taxon>Bacillati</taxon>
        <taxon>Bacillota</taxon>
        <taxon>Clostridia</taxon>
        <taxon>Eubacteriales</taxon>
        <taxon>Clostridiaceae</taxon>
        <taxon>Clostridium</taxon>
    </lineage>
</organism>